<dbReference type="Proteomes" id="UP000704738">
    <property type="component" value="Unassembled WGS sequence"/>
</dbReference>
<gene>
    <name evidence="2" type="ORF">DM819_06005</name>
</gene>
<evidence type="ECO:0000313" key="2">
    <source>
        <dbReference type="EMBL" id="NWL45436.1"/>
    </source>
</evidence>
<evidence type="ECO:0000256" key="1">
    <source>
        <dbReference type="SAM" id="MobiDB-lite"/>
    </source>
</evidence>
<reference evidence="2 3" key="1">
    <citation type="submission" date="2018-06" db="EMBL/GenBank/DDBJ databases">
        <title>Bacteria isolated from soil of Wuhan.</title>
        <authorList>
            <person name="Xiang W."/>
            <person name="Huang C."/>
        </authorList>
    </citation>
    <scope>NUCLEOTIDE SEQUENCE [LARGE SCALE GENOMIC DNA]</scope>
    <source>
        <strain evidence="3">xwS4</strain>
    </source>
</reference>
<name>A0ABD6MWT5_9PSED</name>
<proteinExistence type="predicted"/>
<sequence length="70" mass="7987">MLLSNNNRFLKQKTQRSLELEDPSSIANSTSDNQVAVKSESLDFLSFDSLVPFNLTVNYCFTKRLNLKKS</sequence>
<feature type="region of interest" description="Disordered" evidence="1">
    <location>
        <begin position="1"/>
        <end position="31"/>
    </location>
</feature>
<dbReference type="EMBL" id="QJRE01000094">
    <property type="protein sequence ID" value="NWL45436.1"/>
    <property type="molecule type" value="Genomic_DNA"/>
</dbReference>
<accession>A0ABD6MWT5</accession>
<protein>
    <submittedName>
        <fullName evidence="2">Uncharacterized protein</fullName>
    </submittedName>
</protein>
<organism evidence="2 3">
    <name type="scientific">Pseudomonas hunanensis</name>
    <dbReference type="NCBI Taxonomy" id="1247546"/>
    <lineage>
        <taxon>Bacteria</taxon>
        <taxon>Pseudomonadati</taxon>
        <taxon>Pseudomonadota</taxon>
        <taxon>Gammaproteobacteria</taxon>
        <taxon>Pseudomonadales</taxon>
        <taxon>Pseudomonadaceae</taxon>
        <taxon>Pseudomonas</taxon>
    </lineage>
</organism>
<evidence type="ECO:0000313" key="3">
    <source>
        <dbReference type="Proteomes" id="UP000704738"/>
    </source>
</evidence>
<comment type="caution">
    <text evidence="2">The sequence shown here is derived from an EMBL/GenBank/DDBJ whole genome shotgun (WGS) entry which is preliminary data.</text>
</comment>
<dbReference type="AlphaFoldDB" id="A0ABD6MWT5"/>